<organism evidence="1 2">
    <name type="scientific">Flavobacterium urumqiense</name>
    <dbReference type="NCBI Taxonomy" id="935224"/>
    <lineage>
        <taxon>Bacteria</taxon>
        <taxon>Pseudomonadati</taxon>
        <taxon>Bacteroidota</taxon>
        <taxon>Flavobacteriia</taxon>
        <taxon>Flavobacteriales</taxon>
        <taxon>Flavobacteriaceae</taxon>
        <taxon>Flavobacterium</taxon>
    </lineage>
</organism>
<evidence type="ECO:0000313" key="1">
    <source>
        <dbReference type="EMBL" id="SEF82618.1"/>
    </source>
</evidence>
<proteinExistence type="predicted"/>
<dbReference type="InterPro" id="IPR029035">
    <property type="entry name" value="DHS-like_NAD/FAD-binding_dom"/>
</dbReference>
<dbReference type="EMBL" id="FNVP01000003">
    <property type="protein sequence ID" value="SEF82618.1"/>
    <property type="molecule type" value="Genomic_DNA"/>
</dbReference>
<dbReference type="SUPFAM" id="SSF52467">
    <property type="entry name" value="DHS-like NAD/FAD-binding domain"/>
    <property type="match status" value="1"/>
</dbReference>
<dbReference type="AlphaFoldDB" id="A0A1H5V782"/>
<dbReference type="OrthoDB" id="1688888at2"/>
<dbReference type="Pfam" id="PF13289">
    <property type="entry name" value="SIR2_2"/>
    <property type="match status" value="1"/>
</dbReference>
<evidence type="ECO:0000313" key="2">
    <source>
        <dbReference type="Proteomes" id="UP000236737"/>
    </source>
</evidence>
<protein>
    <submittedName>
        <fullName evidence="1">SIR2-like domain-containing protein</fullName>
    </submittedName>
</protein>
<reference evidence="2" key="1">
    <citation type="submission" date="2016-10" db="EMBL/GenBank/DDBJ databases">
        <authorList>
            <person name="Varghese N."/>
            <person name="Submissions S."/>
        </authorList>
    </citation>
    <scope>NUCLEOTIDE SEQUENCE [LARGE SCALE GENOMIC DNA]</scope>
    <source>
        <strain evidence="2">CGMCC 1.9230</strain>
    </source>
</reference>
<keyword evidence="2" id="KW-1185">Reference proteome</keyword>
<dbReference type="Proteomes" id="UP000236737">
    <property type="component" value="Unassembled WGS sequence"/>
</dbReference>
<sequence length="628" mass="72860">MSKERIFELIRKEEATLFVGAGMSLYAGYPSGAKLAETLYKNLTSDLQKELDFTTNLPKLAEDIYYLKGGNKNYLIEILKKEFQKPPTTTEIHQLLAKFPQIKTIITTNYDTLFERTNKNLEVIRKSADCATANPKKQWLFKIHGDLSDTSNIILTNSDYNNYFVKDNENSIFWNTIKTKLVENHIVFSGYALEDSNIMVIIEKILIELGDNRKEMFFIAPTIAPAKLKFLQQKGIEYVQLTSEDLIKELDEDLKYNYFPGLSRGIGSADAALNFAIGNNIKLDLSKSNDAYIINNVSSIEGIGKTEVKFNIAGEDENTKKIIDSLRGKDFEDICLSGDILKEYNHFFNGIRINSQNDIKSVYIKKVPSLFGLFDIVCEDGFELDNYHLEIFIANPNESEAKMKIMANDFQILIRIVFPKNLKNCKFHIEIVPSKAIKSVKSGLNFYSILSRITSNQRFKFFQENKLIFNYKEKIVFDEDAFDARYLFNYFNKLKKLEKHFDVRFLDIDLDEISEKRMKFIMAYIDKIILDEEFNGMTFENKNKKEFDYLTEEPGKDKALIISEKQKSIYNLHGIDFTIGYFHKYIQDAYIENIQDLISNKTKEFSMKSRSNTIFFQFTDSETMISHQ</sequence>
<dbReference type="Gene3D" id="3.40.50.1220">
    <property type="entry name" value="TPP-binding domain"/>
    <property type="match status" value="1"/>
</dbReference>
<name>A0A1H5V782_9FLAO</name>
<gene>
    <name evidence="1" type="ORF">SAMN04488130_10373</name>
</gene>
<accession>A0A1H5V782</accession>
<dbReference type="RefSeq" id="WP_103999170.1">
    <property type="nucleotide sequence ID" value="NZ_FNVP01000003.1"/>
</dbReference>